<proteinExistence type="predicted"/>
<keyword evidence="3" id="KW-1185">Reference proteome</keyword>
<dbReference type="Proteomes" id="UP000828390">
    <property type="component" value="Unassembled WGS sequence"/>
</dbReference>
<feature type="region of interest" description="Disordered" evidence="1">
    <location>
        <begin position="1"/>
        <end position="22"/>
    </location>
</feature>
<dbReference type="EMBL" id="JAIWYP010000015">
    <property type="protein sequence ID" value="KAH3701900.1"/>
    <property type="molecule type" value="Genomic_DNA"/>
</dbReference>
<evidence type="ECO:0000256" key="1">
    <source>
        <dbReference type="SAM" id="MobiDB-lite"/>
    </source>
</evidence>
<name>A0A9D3YN73_DREPO</name>
<organism evidence="2 3">
    <name type="scientific">Dreissena polymorpha</name>
    <name type="common">Zebra mussel</name>
    <name type="synonym">Mytilus polymorpha</name>
    <dbReference type="NCBI Taxonomy" id="45954"/>
    <lineage>
        <taxon>Eukaryota</taxon>
        <taxon>Metazoa</taxon>
        <taxon>Spiralia</taxon>
        <taxon>Lophotrochozoa</taxon>
        <taxon>Mollusca</taxon>
        <taxon>Bivalvia</taxon>
        <taxon>Autobranchia</taxon>
        <taxon>Heteroconchia</taxon>
        <taxon>Euheterodonta</taxon>
        <taxon>Imparidentia</taxon>
        <taxon>Neoheterodontei</taxon>
        <taxon>Myida</taxon>
        <taxon>Dreissenoidea</taxon>
        <taxon>Dreissenidae</taxon>
        <taxon>Dreissena</taxon>
    </lineage>
</organism>
<sequence>MTSSGMSQAATTSQAESERFTPSKEPFYKKPCIVGRFQFNAVNRDVPFIKINWIKEEINICEKVAERVLNMLPELQKIKLVLSIYDGVFNYKYARDNFVRGLKRIMPGTCLFTSGIKMDTYTLQDLKNYPYYTRFLAIGFVKIDPDNLSPRLPVIPTKDYGFDTDGDMFVLDSSGERWTLDPAVLTENSNPKMLSNAPPCKTSKTFNKGDLVLICNDSDELEILQGDLWRDGMALTRGKIGSITDIISNGLGVTLPMKGSMMHCVYKPEAVTLLNYERMTDLLEKHFEKHGPANMCGELVQAVKEKMSKEVINLLRTAIIYVDSNGRDWQDVSTQKRGTVGDLENDTYLDPSHDIFVIFEKDNESEMKFRVQLETAIVSVISERLMVGSTTAQHIPIVKLSLPRNQNKKETSYSSILNLSVSTTGSKFEDSTNVPTEDYMWEKITTFVVEHCWKEKITSQAETAKLVHEMFKDDNHKKLSSVVTKAVMNGRCDVFEQLFDIDGNFLKNFQLAFYDESNLRDGVKSILLRHDLSKPRADVSNANF</sequence>
<comment type="caution">
    <text evidence="2">The sequence shown here is derived from an EMBL/GenBank/DDBJ whole genome shotgun (WGS) entry which is preliminary data.</text>
</comment>
<gene>
    <name evidence="2" type="ORF">DPMN_076896</name>
</gene>
<accession>A0A9D3YN73</accession>
<dbReference type="AlphaFoldDB" id="A0A9D3YN73"/>
<reference evidence="2" key="1">
    <citation type="journal article" date="2019" name="bioRxiv">
        <title>The Genome of the Zebra Mussel, Dreissena polymorpha: A Resource for Invasive Species Research.</title>
        <authorList>
            <person name="McCartney M.A."/>
            <person name="Auch B."/>
            <person name="Kono T."/>
            <person name="Mallez S."/>
            <person name="Zhang Y."/>
            <person name="Obille A."/>
            <person name="Becker A."/>
            <person name="Abrahante J.E."/>
            <person name="Garbe J."/>
            <person name="Badalamenti J.P."/>
            <person name="Herman A."/>
            <person name="Mangelson H."/>
            <person name="Liachko I."/>
            <person name="Sullivan S."/>
            <person name="Sone E.D."/>
            <person name="Koren S."/>
            <person name="Silverstein K.A.T."/>
            <person name="Beckman K.B."/>
            <person name="Gohl D.M."/>
        </authorList>
    </citation>
    <scope>NUCLEOTIDE SEQUENCE</scope>
    <source>
        <strain evidence="2">Duluth1</strain>
        <tissue evidence="2">Whole animal</tissue>
    </source>
</reference>
<protein>
    <submittedName>
        <fullName evidence="2">Uncharacterized protein</fullName>
    </submittedName>
</protein>
<feature type="compositionally biased region" description="Polar residues" evidence="1">
    <location>
        <begin position="1"/>
        <end position="15"/>
    </location>
</feature>
<evidence type="ECO:0000313" key="3">
    <source>
        <dbReference type="Proteomes" id="UP000828390"/>
    </source>
</evidence>
<reference evidence="2" key="2">
    <citation type="submission" date="2020-11" db="EMBL/GenBank/DDBJ databases">
        <authorList>
            <person name="McCartney M.A."/>
            <person name="Auch B."/>
            <person name="Kono T."/>
            <person name="Mallez S."/>
            <person name="Becker A."/>
            <person name="Gohl D.M."/>
            <person name="Silverstein K.A.T."/>
            <person name="Koren S."/>
            <person name="Bechman K.B."/>
            <person name="Herman A."/>
            <person name="Abrahante J.E."/>
            <person name="Garbe J."/>
        </authorList>
    </citation>
    <scope>NUCLEOTIDE SEQUENCE</scope>
    <source>
        <strain evidence="2">Duluth1</strain>
        <tissue evidence="2">Whole animal</tissue>
    </source>
</reference>
<evidence type="ECO:0000313" key="2">
    <source>
        <dbReference type="EMBL" id="KAH3701900.1"/>
    </source>
</evidence>